<dbReference type="SUPFAM" id="SSF57701">
    <property type="entry name" value="Zn2/Cys6 DNA-binding domain"/>
    <property type="match status" value="1"/>
</dbReference>
<dbReference type="Pfam" id="PF04082">
    <property type="entry name" value="Fungal_trans"/>
    <property type="match status" value="1"/>
</dbReference>
<gene>
    <name evidence="8" type="ORF">JMJ77_009658</name>
</gene>
<dbReference type="Gene3D" id="4.10.240.10">
    <property type="entry name" value="Zn(2)-C6 fungal-type DNA-binding domain"/>
    <property type="match status" value="1"/>
</dbReference>
<organism evidence="8 9">
    <name type="scientific">Colletotrichum scovillei</name>
    <dbReference type="NCBI Taxonomy" id="1209932"/>
    <lineage>
        <taxon>Eukaryota</taxon>
        <taxon>Fungi</taxon>
        <taxon>Dikarya</taxon>
        <taxon>Ascomycota</taxon>
        <taxon>Pezizomycotina</taxon>
        <taxon>Sordariomycetes</taxon>
        <taxon>Hypocreomycetidae</taxon>
        <taxon>Glomerellales</taxon>
        <taxon>Glomerellaceae</taxon>
        <taxon>Colletotrichum</taxon>
        <taxon>Colletotrichum acutatum species complex</taxon>
    </lineage>
</organism>
<dbReference type="SMART" id="SM00066">
    <property type="entry name" value="GAL4"/>
    <property type="match status" value="1"/>
</dbReference>
<protein>
    <recommendedName>
        <fullName evidence="7">Zn(2)-C6 fungal-type domain-containing protein</fullName>
    </recommendedName>
</protein>
<evidence type="ECO:0000313" key="8">
    <source>
        <dbReference type="EMBL" id="KAG7045579.1"/>
    </source>
</evidence>
<feature type="transmembrane region" description="Helical" evidence="6">
    <location>
        <begin position="421"/>
        <end position="441"/>
    </location>
</feature>
<dbReference type="GO" id="GO:0000981">
    <property type="term" value="F:DNA-binding transcription factor activity, RNA polymerase II-specific"/>
    <property type="evidence" value="ECO:0007669"/>
    <property type="project" value="InterPro"/>
</dbReference>
<evidence type="ECO:0000313" key="9">
    <source>
        <dbReference type="Proteomes" id="UP000699042"/>
    </source>
</evidence>
<dbReference type="PROSITE" id="PS00463">
    <property type="entry name" value="ZN2_CY6_FUNGAL_1"/>
    <property type="match status" value="1"/>
</dbReference>
<dbReference type="CDD" id="cd00067">
    <property type="entry name" value="GAL4"/>
    <property type="match status" value="1"/>
</dbReference>
<accession>A0A9P7UBY6</accession>
<feature type="region of interest" description="Disordered" evidence="5">
    <location>
        <begin position="61"/>
        <end position="82"/>
    </location>
</feature>
<evidence type="ECO:0000256" key="3">
    <source>
        <dbReference type="ARBA" id="ARBA00023163"/>
    </source>
</evidence>
<dbReference type="InterPro" id="IPR007219">
    <property type="entry name" value="XnlR_reg_dom"/>
</dbReference>
<dbReference type="SMART" id="SM00906">
    <property type="entry name" value="Fungal_trans"/>
    <property type="match status" value="1"/>
</dbReference>
<evidence type="ECO:0000256" key="2">
    <source>
        <dbReference type="ARBA" id="ARBA00023015"/>
    </source>
</evidence>
<evidence type="ECO:0000256" key="1">
    <source>
        <dbReference type="ARBA" id="ARBA00022723"/>
    </source>
</evidence>
<feature type="compositionally biased region" description="Polar residues" evidence="5">
    <location>
        <begin position="590"/>
        <end position="607"/>
    </location>
</feature>
<keyword evidence="6" id="KW-0472">Membrane</keyword>
<evidence type="ECO:0000259" key="7">
    <source>
        <dbReference type="PROSITE" id="PS50048"/>
    </source>
</evidence>
<proteinExistence type="predicted"/>
<sequence length="679" mass="75555">MPTAKVPPSERQRCVKACGNCKARKERCDGQQPCGRCVSRKLQAGCSYARVVAQRRLSRRVEEPPSHLSPFHLEAPSPSRLQPPQGHITSTLGAVDPLTFADRSSPHHLRAQPRLPLQDAGLNLTFCRDSSLLTLLQNVRLLAGKTLGSCTLVDTPRQPPSEPGLSDSSAAISNERPVKPTVAEASDLVSWCISGTSEMLGAVDGHSLQKTVSEWLQTSHECADSTDAHCYLILALGAQLCPEDKDEFSQNYFRYGRLLAVTQFLDTYSVSSVRCYLYITMYLLNASKPDSASKYLAMAAGAAYSLGIHRTDVPSDLSNEEIDERERLWKALRKLDLFISSSYGRPISTYETLDLGVICESILLNVYLRRNPSEKFIQHITEQHRSWVSRLSNELEVDGIAFTKHPQGIQHLTLSYVNGSYYLGIMLLTRPFFLDYVSAYVQRSNFNQLTKYDGRAPMEEPSANVAFIQAGVDAAIQTIKLFQAIFAQGQKPKRLPFVVGLVFAAALTLCVALFADLDRVFSIDENLLHCQHLLDRFRDHDAHAGYYAAVVEDLRQTKDQYIERRRAHQMLSLDNVVSKAFGRIPGVSSGPMSTISPSLEAQPQQRTRPSEEGPALEQTIGALAAARSQHHTEERPEIVPPTGLHSPSWMTMLDDIFEVCDVPEPAQLNLDDFSMQFTM</sequence>
<dbReference type="GO" id="GO:0006351">
    <property type="term" value="P:DNA-templated transcription"/>
    <property type="evidence" value="ECO:0007669"/>
    <property type="project" value="InterPro"/>
</dbReference>
<dbReference type="InterPro" id="IPR051127">
    <property type="entry name" value="Fungal_SecMet_Regulators"/>
</dbReference>
<keyword evidence="6" id="KW-0812">Transmembrane</keyword>
<dbReference type="EMBL" id="JAESDN010000009">
    <property type="protein sequence ID" value="KAG7045579.1"/>
    <property type="molecule type" value="Genomic_DNA"/>
</dbReference>
<comment type="caution">
    <text evidence="8">The sequence shown here is derived from an EMBL/GenBank/DDBJ whole genome shotgun (WGS) entry which is preliminary data.</text>
</comment>
<dbReference type="Pfam" id="PF00172">
    <property type="entry name" value="Zn_clus"/>
    <property type="match status" value="1"/>
</dbReference>
<reference evidence="8" key="1">
    <citation type="submission" date="2021-05" db="EMBL/GenBank/DDBJ databases">
        <title>Comparative genomics of three Colletotrichum scovillei strains and genetic complementation revealed genes involved fungal growth and virulence on chili pepper.</title>
        <authorList>
            <person name="Hsieh D.-K."/>
            <person name="Chuang S.-C."/>
            <person name="Chen C.-Y."/>
            <person name="Chao Y.-T."/>
            <person name="Lu M.-Y.J."/>
            <person name="Lee M.-H."/>
            <person name="Shih M.-C."/>
        </authorList>
    </citation>
    <scope>NUCLEOTIDE SEQUENCE</scope>
    <source>
        <strain evidence="8">Coll-153</strain>
    </source>
</reference>
<dbReference type="AlphaFoldDB" id="A0A9P7UBY6"/>
<keyword evidence="4" id="KW-0539">Nucleus</keyword>
<evidence type="ECO:0000256" key="6">
    <source>
        <dbReference type="SAM" id="Phobius"/>
    </source>
</evidence>
<keyword evidence="1" id="KW-0479">Metal-binding</keyword>
<dbReference type="CDD" id="cd12148">
    <property type="entry name" value="fungal_TF_MHR"/>
    <property type="match status" value="1"/>
</dbReference>
<evidence type="ECO:0000256" key="5">
    <source>
        <dbReference type="SAM" id="MobiDB-lite"/>
    </source>
</evidence>
<dbReference type="PANTHER" id="PTHR47424">
    <property type="entry name" value="REGULATORY PROTEIN GAL4"/>
    <property type="match status" value="1"/>
</dbReference>
<dbReference type="PROSITE" id="PS50048">
    <property type="entry name" value="ZN2_CY6_FUNGAL_2"/>
    <property type="match status" value="1"/>
</dbReference>
<dbReference type="InterPro" id="IPR001138">
    <property type="entry name" value="Zn2Cys6_DnaBD"/>
</dbReference>
<keyword evidence="9" id="KW-1185">Reference proteome</keyword>
<name>A0A9P7UBY6_9PEZI</name>
<keyword evidence="3" id="KW-0804">Transcription</keyword>
<evidence type="ECO:0000256" key="4">
    <source>
        <dbReference type="ARBA" id="ARBA00023242"/>
    </source>
</evidence>
<dbReference type="GO" id="GO:0005634">
    <property type="term" value="C:nucleus"/>
    <property type="evidence" value="ECO:0007669"/>
    <property type="project" value="TreeGrafter"/>
</dbReference>
<feature type="region of interest" description="Disordered" evidence="5">
    <location>
        <begin position="153"/>
        <end position="176"/>
    </location>
</feature>
<keyword evidence="6" id="KW-1133">Transmembrane helix</keyword>
<feature type="transmembrane region" description="Helical" evidence="6">
    <location>
        <begin position="495"/>
        <end position="515"/>
    </location>
</feature>
<feature type="region of interest" description="Disordered" evidence="5">
    <location>
        <begin position="624"/>
        <end position="643"/>
    </location>
</feature>
<feature type="domain" description="Zn(2)-C6 fungal-type" evidence="7">
    <location>
        <begin position="17"/>
        <end position="48"/>
    </location>
</feature>
<dbReference type="GO" id="GO:0008270">
    <property type="term" value="F:zinc ion binding"/>
    <property type="evidence" value="ECO:0007669"/>
    <property type="project" value="InterPro"/>
</dbReference>
<dbReference type="GO" id="GO:0000978">
    <property type="term" value="F:RNA polymerase II cis-regulatory region sequence-specific DNA binding"/>
    <property type="evidence" value="ECO:0007669"/>
    <property type="project" value="TreeGrafter"/>
</dbReference>
<dbReference type="Proteomes" id="UP000699042">
    <property type="component" value="Unassembled WGS sequence"/>
</dbReference>
<dbReference type="PANTHER" id="PTHR47424:SF9">
    <property type="entry name" value="TAH-2"/>
    <property type="match status" value="1"/>
</dbReference>
<feature type="region of interest" description="Disordered" evidence="5">
    <location>
        <begin position="588"/>
        <end position="614"/>
    </location>
</feature>
<keyword evidence="2" id="KW-0805">Transcription regulation</keyword>
<dbReference type="GO" id="GO:0000435">
    <property type="term" value="P:positive regulation of transcription from RNA polymerase II promoter by galactose"/>
    <property type="evidence" value="ECO:0007669"/>
    <property type="project" value="TreeGrafter"/>
</dbReference>
<dbReference type="InterPro" id="IPR036864">
    <property type="entry name" value="Zn2-C6_fun-type_DNA-bd_sf"/>
</dbReference>